<protein>
    <recommendedName>
        <fullName evidence="1">Gp5/Type VI secretion system Vgr protein OB-fold domain-containing protein</fullName>
    </recommendedName>
</protein>
<dbReference type="AlphaFoldDB" id="A0A2K2G654"/>
<proteinExistence type="predicted"/>
<dbReference type="EMBL" id="LYMM01000002">
    <property type="protein sequence ID" value="PNU06468.1"/>
    <property type="molecule type" value="Genomic_DNA"/>
</dbReference>
<feature type="domain" description="Gp5/Type VI secretion system Vgr protein OB-fold" evidence="1">
    <location>
        <begin position="17"/>
        <end position="88"/>
    </location>
</feature>
<dbReference type="Pfam" id="PF18946">
    <property type="entry name" value="Apex"/>
    <property type="match status" value="1"/>
</dbReference>
<name>A0A2K2G654_9SPHN</name>
<evidence type="ECO:0000313" key="2">
    <source>
        <dbReference type="EMBL" id="PNU06468.1"/>
    </source>
</evidence>
<dbReference type="RefSeq" id="WP_103094410.1">
    <property type="nucleotide sequence ID" value="NZ_LYMM01000002.1"/>
</dbReference>
<evidence type="ECO:0000313" key="3">
    <source>
        <dbReference type="Proteomes" id="UP000236327"/>
    </source>
</evidence>
<evidence type="ECO:0000259" key="1">
    <source>
        <dbReference type="Pfam" id="PF04717"/>
    </source>
</evidence>
<comment type="caution">
    <text evidence="2">The sequence shown here is derived from an EMBL/GenBank/DDBJ whole genome shotgun (WGS) entry which is preliminary data.</text>
</comment>
<dbReference type="Gene3D" id="6.20.150.10">
    <property type="match status" value="1"/>
</dbReference>
<dbReference type="Proteomes" id="UP000236327">
    <property type="component" value="Unassembled WGS sequence"/>
</dbReference>
<accession>A0A2K2G654</accession>
<organism evidence="2 3">
    <name type="scientific">Novosphingobium guangzhouense</name>
    <dbReference type="NCBI Taxonomy" id="1850347"/>
    <lineage>
        <taxon>Bacteria</taxon>
        <taxon>Pseudomonadati</taxon>
        <taxon>Pseudomonadota</taxon>
        <taxon>Alphaproteobacteria</taxon>
        <taxon>Sphingomonadales</taxon>
        <taxon>Sphingomonadaceae</taxon>
        <taxon>Novosphingobium</taxon>
    </lineage>
</organism>
<dbReference type="InterPro" id="IPR037026">
    <property type="entry name" value="Vgr_OB-fold_dom_sf"/>
</dbReference>
<keyword evidence="3" id="KW-1185">Reference proteome</keyword>
<dbReference type="Pfam" id="PF04717">
    <property type="entry name" value="Phage_base_V"/>
    <property type="match status" value="1"/>
</dbReference>
<dbReference type="OrthoDB" id="4931325at2"/>
<dbReference type="InterPro" id="IPR013046">
    <property type="entry name" value="GpV/Gp45"/>
</dbReference>
<dbReference type="NCBIfam" id="TIGR01644">
    <property type="entry name" value="phage_P2_V"/>
    <property type="match status" value="1"/>
</dbReference>
<sequence>MKDQEDIPADLSELIRLGTIASVDLAAKRCTVLYGDEDDEDSGATTPPIRWLAPRCGKTKVWSPPSIGEQAILLCPDGQLAAAIALIGIEQDAFPLPAWGLTEGVEFEDGALITYDPEAHALTAILPAGGTAAIEAPGGVTIRGDVTVEGTITTSGDVIADGISLKSHKHSGVQAGAAQSGPPA</sequence>
<reference evidence="2 3" key="1">
    <citation type="submission" date="2016-05" db="EMBL/GenBank/DDBJ databases">
        <title>Complete genome sequence of Novosphingobium guangzhouense SA925(T).</title>
        <authorList>
            <person name="Sha S."/>
        </authorList>
    </citation>
    <scope>NUCLEOTIDE SEQUENCE [LARGE SCALE GENOMIC DNA]</scope>
    <source>
        <strain evidence="2 3">SA925</strain>
    </source>
</reference>
<dbReference type="InterPro" id="IPR044033">
    <property type="entry name" value="GpV-like_apex"/>
</dbReference>
<gene>
    <name evidence="2" type="ORF">A8V01_02685</name>
</gene>
<dbReference type="InterPro" id="IPR006531">
    <property type="entry name" value="Gp5/Vgr_OB"/>
</dbReference>
<dbReference type="Gene3D" id="2.40.50.230">
    <property type="entry name" value="Gp5 N-terminal domain"/>
    <property type="match status" value="1"/>
</dbReference>